<dbReference type="InterPro" id="IPR011604">
    <property type="entry name" value="PDDEXK-like_dom_sf"/>
</dbReference>
<dbReference type="EMBL" id="MN740676">
    <property type="protein sequence ID" value="QHS80287.1"/>
    <property type="molecule type" value="Genomic_DNA"/>
</dbReference>
<accession>A0A6C0AKD0</accession>
<evidence type="ECO:0000313" key="1">
    <source>
        <dbReference type="EMBL" id="QHS80287.1"/>
    </source>
</evidence>
<sequence>MEPPTYLAKKHKHPRDKRIVFDEGPHVYYIDGDDSFTSCTTWNHSHFPHFNADKIIKNMMRSKKWPNSKYFGMTPDAIKALWSENGRLASEAGTKMHYDIECFYNDEEVEVEEDCIEWQYFENFEKEVGQHLKPYRTEWTIFDEEMKIAGSIDMIYEKPNGHLLIYDWKRCKEIKKSNYFESANRECISHLPNSNYWHYALQLNTYKAILERKYKKKVDGLFLVCLHPNNFNKNYQRIEVPHLKTEMDNLIKERIAEIKLQQSLVCDTCYTDKNVKQYNKNSYGERELCGNCLKM</sequence>
<dbReference type="Gene3D" id="3.90.320.10">
    <property type="match status" value="1"/>
</dbReference>
<organism evidence="1">
    <name type="scientific">viral metagenome</name>
    <dbReference type="NCBI Taxonomy" id="1070528"/>
    <lineage>
        <taxon>unclassified sequences</taxon>
        <taxon>metagenomes</taxon>
        <taxon>organismal metagenomes</taxon>
    </lineage>
</organism>
<reference evidence="1" key="1">
    <citation type="journal article" date="2020" name="Nature">
        <title>Giant virus diversity and host interactions through global metagenomics.</title>
        <authorList>
            <person name="Schulz F."/>
            <person name="Roux S."/>
            <person name="Paez-Espino D."/>
            <person name="Jungbluth S."/>
            <person name="Walsh D.A."/>
            <person name="Denef V.J."/>
            <person name="McMahon K.D."/>
            <person name="Konstantinidis K.T."/>
            <person name="Eloe-Fadrosh E.A."/>
            <person name="Kyrpides N.C."/>
            <person name="Woyke T."/>
        </authorList>
    </citation>
    <scope>NUCLEOTIDE SEQUENCE</scope>
    <source>
        <strain evidence="1">GVMAG-S-1039698-54</strain>
    </source>
</reference>
<proteinExistence type="predicted"/>
<dbReference type="AlphaFoldDB" id="A0A6C0AKD0"/>
<name>A0A6C0AKD0_9ZZZZ</name>
<protein>
    <submittedName>
        <fullName evidence="1">Uncharacterized protein</fullName>
    </submittedName>
</protein>